<evidence type="ECO:0000313" key="2">
    <source>
        <dbReference type="Proteomes" id="UP001497623"/>
    </source>
</evidence>
<organism evidence="1 2">
    <name type="scientific">Meganyctiphanes norvegica</name>
    <name type="common">Northern krill</name>
    <name type="synonym">Thysanopoda norvegica</name>
    <dbReference type="NCBI Taxonomy" id="48144"/>
    <lineage>
        <taxon>Eukaryota</taxon>
        <taxon>Metazoa</taxon>
        <taxon>Ecdysozoa</taxon>
        <taxon>Arthropoda</taxon>
        <taxon>Crustacea</taxon>
        <taxon>Multicrustacea</taxon>
        <taxon>Malacostraca</taxon>
        <taxon>Eumalacostraca</taxon>
        <taxon>Eucarida</taxon>
        <taxon>Euphausiacea</taxon>
        <taxon>Euphausiidae</taxon>
        <taxon>Meganyctiphanes</taxon>
    </lineage>
</organism>
<sequence>MPQLIKIKSLYEISLNWVEKHLFILATTHNGPPERMKRRKFIAENLSYHCCQLILNHILDKSKQKCMWTHKITLLEMLGDDNTKVVDLTKLGRMYIDDLFQLYRVLFISKITNVYRLGINCYIPEDDRQYLGEINIKMYTMLRYMRNLRWVTLNSIANLAMVRTLGAYAQHLEYLDVSRSYKIFDDAAPALLLIENIDLEHLCESDLKRLQVRTTPCANKLKFINFSKTLLGAKGAFICLKYAPNLKSLGGPSNGFSTSELVSLVQPSDKLLKLNLVSLMDGRLLEKDAENIPIICPALEEVSISAAYIPSLHLLQPISKLTLDMDYKAWGDDIWNYTRAKGELLKELIFKNNINGPIELGWFVDVTPNLEVLTVCLECHYPSDCFGNWDHLKTADIVVRTSKCLMDFTLHSPVLENLNIWFEPSIRDINSYEYKCINDDLLMIIMIEGGLSKLKKLIINKCSVGPAGVDCLLIHCTDLCCLGCLREWENFTEEDIDELKTRVIKSNWELDLIYIQYTDGSYVYV</sequence>
<accession>A0AAV2REA9</accession>
<name>A0AAV2REA9_MEGNR</name>
<reference evidence="1 2" key="1">
    <citation type="submission" date="2024-05" db="EMBL/GenBank/DDBJ databases">
        <authorList>
            <person name="Wallberg A."/>
        </authorList>
    </citation>
    <scope>NUCLEOTIDE SEQUENCE [LARGE SCALE GENOMIC DNA]</scope>
</reference>
<dbReference type="Proteomes" id="UP001497623">
    <property type="component" value="Unassembled WGS sequence"/>
</dbReference>
<dbReference type="AlphaFoldDB" id="A0AAV2REA9"/>
<evidence type="ECO:0000313" key="1">
    <source>
        <dbReference type="EMBL" id="CAL4123091.1"/>
    </source>
</evidence>
<gene>
    <name evidence="1" type="ORF">MNOR_LOCUS23782</name>
</gene>
<dbReference type="SUPFAM" id="SSF52047">
    <property type="entry name" value="RNI-like"/>
    <property type="match status" value="1"/>
</dbReference>
<dbReference type="EMBL" id="CAXKWB010021295">
    <property type="protein sequence ID" value="CAL4123091.1"/>
    <property type="molecule type" value="Genomic_DNA"/>
</dbReference>
<keyword evidence="2" id="KW-1185">Reference proteome</keyword>
<dbReference type="Gene3D" id="3.80.10.10">
    <property type="entry name" value="Ribonuclease Inhibitor"/>
    <property type="match status" value="1"/>
</dbReference>
<protein>
    <submittedName>
        <fullName evidence="1">Uncharacterized protein</fullName>
    </submittedName>
</protein>
<proteinExistence type="predicted"/>
<comment type="caution">
    <text evidence="1">The sequence shown here is derived from an EMBL/GenBank/DDBJ whole genome shotgun (WGS) entry which is preliminary data.</text>
</comment>
<dbReference type="InterPro" id="IPR032675">
    <property type="entry name" value="LRR_dom_sf"/>
</dbReference>